<gene>
    <name evidence="1" type="ORF">DMENIID0002_10800</name>
</gene>
<dbReference type="EMBL" id="AP029170">
    <property type="protein sequence ID" value="BFD46434.1"/>
    <property type="molecule type" value="Genomic_DNA"/>
</dbReference>
<accession>A0AAT9G9J1</accession>
<evidence type="ECO:0000313" key="1">
    <source>
        <dbReference type="EMBL" id="BFD46434.1"/>
    </source>
</evidence>
<organism evidence="1">
    <name type="scientific">Candidatus Tisiphia endosymbiont of Sergentomyia squamirostris</name>
    <dbReference type="NCBI Taxonomy" id="3113639"/>
    <lineage>
        <taxon>Bacteria</taxon>
        <taxon>Pseudomonadati</taxon>
        <taxon>Pseudomonadota</taxon>
        <taxon>Alphaproteobacteria</taxon>
        <taxon>Rickettsiales</taxon>
        <taxon>Rickettsiaceae</taxon>
        <taxon>Rickettsieae</taxon>
        <taxon>Candidatus Tisiphia</taxon>
    </lineage>
</organism>
<proteinExistence type="predicted"/>
<sequence length="234" mass="26729">MQVSDIESEYGAFKSMFSSFDKYLAVILAGDVPENGTYHCYTNKEAEKLAEYVSNLALKNNYFVLVSNGPRTGKYDCQNNKELSVHEKDSIMDMVTSSFQRVLQENRVPFKLFDFKKGQPSMYKAILGAVLYNKHSLIIVPGESTSMVSETVDMLPAKTVTVYYNSTMNETHKRHIKNEFNEGRVSIIDENMHLHLPNIPNNMRAKYYSASENIAKGIYTLWHTRTVTIPKVIK</sequence>
<name>A0AAT9G9J1_9RICK</name>
<reference evidence="1" key="1">
    <citation type="submission" date="2024-01" db="EMBL/GenBank/DDBJ databases">
        <title>Sequencing the genomes of a sandfly, Sergentomyia squamirostris, and its two endosymbionts.</title>
        <authorList>
            <person name="Itokawa K."/>
            <person name="Sanjoba C."/>
        </authorList>
    </citation>
    <scope>NUCLEOTIDE SEQUENCE</scope>
    <source>
        <strain evidence="1">RiSSQ</strain>
    </source>
</reference>
<dbReference type="AlphaFoldDB" id="A0AAT9G9J1"/>
<protein>
    <submittedName>
        <fullName evidence="1">Uncharacterized protein</fullName>
    </submittedName>
</protein>